<evidence type="ECO:0000313" key="2">
    <source>
        <dbReference type="EMBL" id="AIQ88700.1"/>
    </source>
</evidence>
<dbReference type="KEGG" id="mor:MOC_0945"/>
<accession>A0A089NQ80</accession>
<reference evidence="2 3" key="1">
    <citation type="journal article" date="2014" name="PLoS ONE">
        <title>Genome Information of Methylobacterium oryzae, a Plant-Probiotic Methylotroph in the Phyllosphere.</title>
        <authorList>
            <person name="Kwak M.J."/>
            <person name="Jeong H."/>
            <person name="Madhaiyan M."/>
            <person name="Lee Y."/>
            <person name="Sa T.M."/>
            <person name="Oh T.K."/>
            <person name="Kim J.F."/>
        </authorList>
    </citation>
    <scope>NUCLEOTIDE SEQUENCE [LARGE SCALE GENOMIC DNA]</scope>
    <source>
        <strain evidence="2 3">CBMB20</strain>
    </source>
</reference>
<gene>
    <name evidence="2" type="ORF">MOC_0945</name>
</gene>
<feature type="region of interest" description="Disordered" evidence="1">
    <location>
        <begin position="43"/>
        <end position="83"/>
    </location>
</feature>
<proteinExistence type="predicted"/>
<keyword evidence="3" id="KW-1185">Reference proteome</keyword>
<protein>
    <submittedName>
        <fullName evidence="2">Protein of unassigned function</fullName>
    </submittedName>
</protein>
<evidence type="ECO:0000256" key="1">
    <source>
        <dbReference type="SAM" id="MobiDB-lite"/>
    </source>
</evidence>
<evidence type="ECO:0000313" key="3">
    <source>
        <dbReference type="Proteomes" id="UP000029492"/>
    </source>
</evidence>
<dbReference type="Proteomes" id="UP000029492">
    <property type="component" value="Chromosome"/>
</dbReference>
<organism evidence="2 3">
    <name type="scientific">Methylobacterium oryzae CBMB20</name>
    <dbReference type="NCBI Taxonomy" id="693986"/>
    <lineage>
        <taxon>Bacteria</taxon>
        <taxon>Pseudomonadati</taxon>
        <taxon>Pseudomonadota</taxon>
        <taxon>Alphaproteobacteria</taxon>
        <taxon>Hyphomicrobiales</taxon>
        <taxon>Methylobacteriaceae</taxon>
        <taxon>Methylobacterium</taxon>
    </lineage>
</organism>
<dbReference type="STRING" id="693986.MOC_0945"/>
<dbReference type="AlphaFoldDB" id="A0A089NQ80"/>
<name>A0A089NQ80_9HYPH</name>
<dbReference type="EMBL" id="CP003811">
    <property type="protein sequence ID" value="AIQ88700.1"/>
    <property type="molecule type" value="Genomic_DNA"/>
</dbReference>
<dbReference type="HOGENOM" id="CLU_2538710_0_0_5"/>
<sequence>MGSVQNSRDDAWSLVGIARGFRKRRALSRSIGRPADPCGCHRGRPGALARDPAQALCRDDGGGRRGRTAEHGSERWLRPRSRS</sequence>
<feature type="compositionally biased region" description="Basic and acidic residues" evidence="1">
    <location>
        <begin position="57"/>
        <end position="77"/>
    </location>
</feature>